<accession>A0A8I1ADP1</accession>
<dbReference type="EMBL" id="JAECVW010000007">
    <property type="protein sequence ID" value="MBH8595882.1"/>
    <property type="molecule type" value="Genomic_DNA"/>
</dbReference>
<reference evidence="1 2" key="1">
    <citation type="submission" date="2020-12" db="EMBL/GenBank/DDBJ databases">
        <title>WGS of Thermoactinomyces spp.</title>
        <authorList>
            <person name="Cheng K."/>
        </authorList>
    </citation>
    <scope>NUCLEOTIDE SEQUENCE [LARGE SCALE GENOMIC DNA]</scope>
    <source>
        <strain evidence="2">CICC 10671\DSM 43846</strain>
    </source>
</reference>
<keyword evidence="2" id="KW-1185">Reference proteome</keyword>
<protein>
    <submittedName>
        <fullName evidence="1">Uncharacterized protein</fullName>
    </submittedName>
</protein>
<dbReference type="AlphaFoldDB" id="A0A8I1ADP1"/>
<evidence type="ECO:0000313" key="1">
    <source>
        <dbReference type="EMBL" id="MBH8595882.1"/>
    </source>
</evidence>
<name>A0A8I1ADP1_THEIN</name>
<dbReference type="Proteomes" id="UP000633619">
    <property type="component" value="Unassembled WGS sequence"/>
</dbReference>
<comment type="caution">
    <text evidence="1">The sequence shown here is derived from an EMBL/GenBank/DDBJ whole genome shotgun (WGS) entry which is preliminary data.</text>
</comment>
<evidence type="ECO:0000313" key="2">
    <source>
        <dbReference type="Proteomes" id="UP000633619"/>
    </source>
</evidence>
<gene>
    <name evidence="1" type="ORF">I8U20_11125</name>
</gene>
<organism evidence="1 2">
    <name type="scientific">Thermoactinomyces intermedius</name>
    <dbReference type="NCBI Taxonomy" id="2024"/>
    <lineage>
        <taxon>Bacteria</taxon>
        <taxon>Bacillati</taxon>
        <taxon>Bacillota</taxon>
        <taxon>Bacilli</taxon>
        <taxon>Bacillales</taxon>
        <taxon>Thermoactinomycetaceae</taxon>
        <taxon>Thermoactinomyces</taxon>
    </lineage>
</organism>
<sequence length="105" mass="12518">MSRQFTIKGWLYEHITLTWKEGELFSDCPEVLEVIKKRIEELEELKAFIFCPETKRFFTENYLKKPYSAYLVLKHVLEEVYELPDKEEVLRLEDQPSSSTPLLSS</sequence>
<dbReference type="RefSeq" id="WP_181732657.1">
    <property type="nucleotide sequence ID" value="NZ_JACEIR010000010.1"/>
</dbReference>
<proteinExistence type="predicted"/>